<evidence type="ECO:0000256" key="1">
    <source>
        <dbReference type="SAM" id="MobiDB-lite"/>
    </source>
</evidence>
<reference evidence="2 3" key="1">
    <citation type="submission" date="2024-04" db="EMBL/GenBank/DDBJ databases">
        <title>Tritrichomonas musculus Genome.</title>
        <authorList>
            <person name="Alves-Ferreira E."/>
            <person name="Grigg M."/>
            <person name="Lorenzi H."/>
            <person name="Galac M."/>
        </authorList>
    </citation>
    <scope>NUCLEOTIDE SEQUENCE [LARGE SCALE GENOMIC DNA]</scope>
    <source>
        <strain evidence="2 3">EAF2021</strain>
    </source>
</reference>
<keyword evidence="3" id="KW-1185">Reference proteome</keyword>
<name>A0ABR2JX18_9EUKA</name>
<accession>A0ABR2JX18</accession>
<evidence type="ECO:0008006" key="4">
    <source>
        <dbReference type="Google" id="ProtNLM"/>
    </source>
</evidence>
<protein>
    <recommendedName>
        <fullName evidence="4">DUF2428 domain-containing protein</fullName>
    </recommendedName>
</protein>
<feature type="compositionally biased region" description="Polar residues" evidence="1">
    <location>
        <begin position="1397"/>
        <end position="1426"/>
    </location>
</feature>
<organism evidence="2 3">
    <name type="scientific">Tritrichomonas musculus</name>
    <dbReference type="NCBI Taxonomy" id="1915356"/>
    <lineage>
        <taxon>Eukaryota</taxon>
        <taxon>Metamonada</taxon>
        <taxon>Parabasalia</taxon>
        <taxon>Tritrichomonadida</taxon>
        <taxon>Tritrichomonadidae</taxon>
        <taxon>Tritrichomonas</taxon>
    </lineage>
</organism>
<comment type="caution">
    <text evidence="2">The sequence shown here is derived from an EMBL/GenBank/DDBJ whole genome shotgun (WGS) entry which is preliminary data.</text>
</comment>
<gene>
    <name evidence="2" type="ORF">M9Y10_045979</name>
</gene>
<feature type="region of interest" description="Disordered" evidence="1">
    <location>
        <begin position="1376"/>
        <end position="1426"/>
    </location>
</feature>
<sequence>MESESFILQKVAQLLVDDSLNVRKQAEHTCLSCNDNERNLLIDQIISVFKDNCLKKPLQCSFIAETLLKMNKKERFTSNIITKFFNLFLIDIFPKFASSTNEDNKDSDEKTRLQEKEKFIESTIIFVQSFTKLIEGAELFFSFLFDNQNDNLLNNVYSLMLLQKVIDGISPGLELTNLLKKYYDSLINSFNATLTSKNDLESKDLTKLYENVVFSLDKIFKILSQSKFHISNQEESNINSSLNEILKSTYNKLPDESFDNNFRTRVFDLTITSSNFLSHEVFLFNTQNISKSIINLILLPENLESPADKRSALVLLALYNQIKENEKEIQTQHILQPVSQSDITKIASVLLNFLSDNKQFSEITKDNYLKAFLLVSSYIEKHSPNSVLDPSLKNLKDLKDTFETKNISSLLILNKLIEDKLITSTQKVKEICNSLNELCNKSKITSSIEATIYMFKLWTSLSHNRIIPADALKTSDIFRAISSPAIASTTLRLSHALTILSSITNLTQWDINDNIVNTYNVIKNSDEVFVLDLFNKILLQIAETSKIPELLNVSLDPKYVLAAPVAFSCMKVAEEDPCYSAELDINQVLIPRAFVYASCPFFSMKTRSDIVSVIGRLSPITKEIANKASKQILENNCRSCCQRIVNKFILDTIDQQMQSNEIPPIWIQAVLTFLDLFQKTQHPDAGRNDHIFPISYIKAAVYNIIAILFTLVKNTIGTSNVKPNPQENSSTASSIPKIADGRPLTLSSLFQPLFTKCNISDPIESVAIASALASLYNYNKQFVMDSFKAKSETRKFAQKDQGHIFILEFCSRMLDIDSNYESKVKDLLDDDSISNDIRARCLRRIIKKGKGSINSNKSNLLVTETLESNDEETLKIGLKLFLLLIKKKQIENYQESLAKAANAFYSFPKLGKITNEIFSLTPIEFNFQNFCTKIFGANSIESANYITNLVETKYSEQEQKSNVLRKANFAAAVSLMLLNPDYYDNGKKLAEIIFNFRNSSEEFPLTFYCSSEPNVSEEFVLKLFNCLKFFDPWNELAVKAILLIAKDSRFDRVVPSCTDEFLKIIGQIPKSSISNVSKKLASILFEKDKFNYVNKILFTKPLTTNNQFISISILIEEIGPTIFAIAMKHKVEQPLYSNVLSIIRQASMPDNIQLSSIIFIIFTISQILSISISNDKNAAINRNDILRLYDDCLKSLKYLSAKFPLIDSPRVQKVLNQTKELLTNSSISDLDDEENNFKLIRSLFSVCPNEITIFHISFFTEISPVGAIAGYTEMIHQGRPLLTEILSIGQKAKRAALFAIPNLKLLEADRYGEAQLGQLFDFILDNLSFAPAEGFNCILQLFDWIPKNVLFDKCDKMFINTQKVIRKIGCIPIPPQNSDSNSTGAATRTRPAQAPTSSLLSPQKNTLPQNLKKSQTQPQQAQSDDSNILNSNTLYKFNINDVINALNCLTRYSDSLTFSSRAEFKNNIPYYLVYSYCYSSIDVSTTGNTNNYINDTISNSMTKGEPFIVPAARKALLTLCQFSGMTQTAQTIQKNLTIDDEKNVEGEKIILKNRFLIEISKTFVQEMDLRCLDAAFAMIDEEQRNTDVKIAATFLICASIHEKKGLERNLHLRLLPLLSASDNAKLRMGVLRAIKNFPMIL</sequence>
<dbReference type="Proteomes" id="UP001470230">
    <property type="component" value="Unassembled WGS sequence"/>
</dbReference>
<evidence type="ECO:0000313" key="3">
    <source>
        <dbReference type="Proteomes" id="UP001470230"/>
    </source>
</evidence>
<feature type="compositionally biased region" description="Low complexity" evidence="1">
    <location>
        <begin position="1383"/>
        <end position="1396"/>
    </location>
</feature>
<proteinExistence type="predicted"/>
<dbReference type="EMBL" id="JAPFFF010000009">
    <property type="protein sequence ID" value="KAK8883329.1"/>
    <property type="molecule type" value="Genomic_DNA"/>
</dbReference>
<evidence type="ECO:0000313" key="2">
    <source>
        <dbReference type="EMBL" id="KAK8883329.1"/>
    </source>
</evidence>